<dbReference type="Proteomes" id="UP001501175">
    <property type="component" value="Unassembled WGS sequence"/>
</dbReference>
<keyword evidence="4 6" id="KW-1133">Transmembrane helix</keyword>
<comment type="subcellular location">
    <subcellularLocation>
        <location evidence="1">Cell membrane</location>
        <topology evidence="1">Multi-pass membrane protein</topology>
    </subcellularLocation>
</comment>
<dbReference type="InterPro" id="IPR023845">
    <property type="entry name" value="DUF3817_TM"/>
</dbReference>
<gene>
    <name evidence="8" type="ORF">GCM10023189_33560</name>
</gene>
<organism evidence="8 9">
    <name type="scientific">Nibrella saemangeumensis</name>
    <dbReference type="NCBI Taxonomy" id="1084526"/>
    <lineage>
        <taxon>Bacteria</taxon>
        <taxon>Pseudomonadati</taxon>
        <taxon>Bacteroidota</taxon>
        <taxon>Cytophagia</taxon>
        <taxon>Cytophagales</taxon>
        <taxon>Spirosomataceae</taxon>
        <taxon>Nibrella</taxon>
    </lineage>
</organism>
<evidence type="ECO:0000256" key="3">
    <source>
        <dbReference type="ARBA" id="ARBA00022692"/>
    </source>
</evidence>
<feature type="transmembrane region" description="Helical" evidence="6">
    <location>
        <begin position="73"/>
        <end position="92"/>
    </location>
</feature>
<dbReference type="EMBL" id="BAABHD010000032">
    <property type="protein sequence ID" value="GAA4459612.1"/>
    <property type="molecule type" value="Genomic_DNA"/>
</dbReference>
<dbReference type="PANTHER" id="PTHR40077">
    <property type="entry name" value="MEMBRANE PROTEIN-RELATED"/>
    <property type="match status" value="1"/>
</dbReference>
<evidence type="ECO:0000313" key="9">
    <source>
        <dbReference type="Proteomes" id="UP001501175"/>
    </source>
</evidence>
<evidence type="ECO:0000256" key="1">
    <source>
        <dbReference type="ARBA" id="ARBA00004651"/>
    </source>
</evidence>
<comment type="caution">
    <text evidence="8">The sequence shown here is derived from an EMBL/GenBank/DDBJ whole genome shotgun (WGS) entry which is preliminary data.</text>
</comment>
<keyword evidence="9" id="KW-1185">Reference proteome</keyword>
<evidence type="ECO:0000256" key="6">
    <source>
        <dbReference type="SAM" id="Phobius"/>
    </source>
</evidence>
<keyword evidence="2" id="KW-1003">Cell membrane</keyword>
<protein>
    <submittedName>
        <fullName evidence="8">DUF3817 domain-containing protein</fullName>
    </submittedName>
</protein>
<proteinExistence type="predicted"/>
<name>A0ABP8N5L1_9BACT</name>
<feature type="domain" description="DUF3817" evidence="7">
    <location>
        <begin position="10"/>
        <end position="98"/>
    </location>
</feature>
<accession>A0ABP8N5L1</accession>
<evidence type="ECO:0000259" key="7">
    <source>
        <dbReference type="Pfam" id="PF12823"/>
    </source>
</evidence>
<feature type="transmembrane region" description="Helical" evidence="6">
    <location>
        <begin position="15"/>
        <end position="34"/>
    </location>
</feature>
<evidence type="ECO:0000313" key="8">
    <source>
        <dbReference type="EMBL" id="GAA4459612.1"/>
    </source>
</evidence>
<evidence type="ECO:0000256" key="2">
    <source>
        <dbReference type="ARBA" id="ARBA00022475"/>
    </source>
</evidence>
<keyword evidence="5 6" id="KW-0472">Membrane</keyword>
<dbReference type="NCBIfam" id="TIGR03954">
    <property type="entry name" value="integ_memb_HG"/>
    <property type="match status" value="1"/>
</dbReference>
<dbReference type="Pfam" id="PF12823">
    <property type="entry name" value="DUF3817"/>
    <property type="match status" value="1"/>
</dbReference>
<keyword evidence="3 6" id="KW-0812">Transmembrane</keyword>
<evidence type="ECO:0000256" key="4">
    <source>
        <dbReference type="ARBA" id="ARBA00022989"/>
    </source>
</evidence>
<reference evidence="9" key="1">
    <citation type="journal article" date="2019" name="Int. J. Syst. Evol. Microbiol.">
        <title>The Global Catalogue of Microorganisms (GCM) 10K type strain sequencing project: providing services to taxonomists for standard genome sequencing and annotation.</title>
        <authorList>
            <consortium name="The Broad Institute Genomics Platform"/>
            <consortium name="The Broad Institute Genome Sequencing Center for Infectious Disease"/>
            <person name="Wu L."/>
            <person name="Ma J."/>
        </authorList>
    </citation>
    <scope>NUCLEOTIDE SEQUENCE [LARGE SCALE GENOMIC DNA]</scope>
    <source>
        <strain evidence="9">JCM 17927</strain>
    </source>
</reference>
<dbReference type="PANTHER" id="PTHR40077:SF1">
    <property type="entry name" value="MEMBRANE PROTEIN"/>
    <property type="match status" value="1"/>
</dbReference>
<sequence length="113" mass="12616">MITHMLKTPLGRFRLIALLEGISYLVLLGIAMPLKYWAGIPEVVKVVGWAHGVLFVAYLVTLLGAAIDRRWSFGRVVFAFIASLVPFGTFYLDKQLKREEQAVKKTNPAPVNS</sequence>
<evidence type="ECO:0000256" key="5">
    <source>
        <dbReference type="ARBA" id="ARBA00023136"/>
    </source>
</evidence>
<feature type="transmembrane region" description="Helical" evidence="6">
    <location>
        <begin position="46"/>
        <end position="67"/>
    </location>
</feature>